<evidence type="ECO:0000256" key="1">
    <source>
        <dbReference type="SAM" id="SignalP"/>
    </source>
</evidence>
<feature type="signal peptide" evidence="1">
    <location>
        <begin position="1"/>
        <end position="25"/>
    </location>
</feature>
<name>A0ABN2JHK0_9ACTN</name>
<dbReference type="Proteomes" id="UP001501057">
    <property type="component" value="Unassembled WGS sequence"/>
</dbReference>
<protein>
    <recommendedName>
        <fullName evidence="4">Acid phosphatase</fullName>
    </recommendedName>
</protein>
<evidence type="ECO:0000313" key="3">
    <source>
        <dbReference type="Proteomes" id="UP001501057"/>
    </source>
</evidence>
<gene>
    <name evidence="2" type="ORF">GCM10009710_04810</name>
</gene>
<organism evidence="2 3">
    <name type="scientific">Aeromicrobium alkaliterrae</name>
    <dbReference type="NCBI Taxonomy" id="302168"/>
    <lineage>
        <taxon>Bacteria</taxon>
        <taxon>Bacillati</taxon>
        <taxon>Actinomycetota</taxon>
        <taxon>Actinomycetes</taxon>
        <taxon>Propionibacteriales</taxon>
        <taxon>Nocardioidaceae</taxon>
        <taxon>Aeromicrobium</taxon>
    </lineage>
</organism>
<evidence type="ECO:0000313" key="2">
    <source>
        <dbReference type="EMBL" id="GAA1727189.1"/>
    </source>
</evidence>
<dbReference type="EMBL" id="BAAAME010000002">
    <property type="protein sequence ID" value="GAA1727189.1"/>
    <property type="molecule type" value="Genomic_DNA"/>
</dbReference>
<dbReference type="RefSeq" id="WP_344197350.1">
    <property type="nucleotide sequence ID" value="NZ_BAAAME010000002.1"/>
</dbReference>
<proteinExistence type="predicted"/>
<sequence length="43" mass="4353">MVKKLIVAAVVAAIPVLGVTAPADAAPKKPGHDVVVLAAIDWH</sequence>
<keyword evidence="3" id="KW-1185">Reference proteome</keyword>
<reference evidence="2 3" key="1">
    <citation type="journal article" date="2019" name="Int. J. Syst. Evol. Microbiol.">
        <title>The Global Catalogue of Microorganisms (GCM) 10K type strain sequencing project: providing services to taxonomists for standard genome sequencing and annotation.</title>
        <authorList>
            <consortium name="The Broad Institute Genomics Platform"/>
            <consortium name="The Broad Institute Genome Sequencing Center for Infectious Disease"/>
            <person name="Wu L."/>
            <person name="Ma J."/>
        </authorList>
    </citation>
    <scope>NUCLEOTIDE SEQUENCE [LARGE SCALE GENOMIC DNA]</scope>
    <source>
        <strain evidence="2 3">JCM 13518</strain>
    </source>
</reference>
<evidence type="ECO:0008006" key="4">
    <source>
        <dbReference type="Google" id="ProtNLM"/>
    </source>
</evidence>
<comment type="caution">
    <text evidence="2">The sequence shown here is derived from an EMBL/GenBank/DDBJ whole genome shotgun (WGS) entry which is preliminary data.</text>
</comment>
<feature type="chain" id="PRO_5046769180" description="Acid phosphatase" evidence="1">
    <location>
        <begin position="26"/>
        <end position="43"/>
    </location>
</feature>
<keyword evidence="1" id="KW-0732">Signal</keyword>
<accession>A0ABN2JHK0</accession>